<dbReference type="Pfam" id="PF04029">
    <property type="entry name" value="2-ph_phosp"/>
    <property type="match status" value="1"/>
</dbReference>
<dbReference type="EC" id="3.1.3.71" evidence="3"/>
<dbReference type="Gene3D" id="3.90.1560.10">
    <property type="entry name" value="ComB-like"/>
    <property type="match status" value="1"/>
</dbReference>
<keyword evidence="4 7" id="KW-0378">Hydrolase</keyword>
<protein>
    <recommendedName>
        <fullName evidence="3">2-phosphosulfolactate phosphatase</fullName>
        <ecNumber evidence="3">3.1.3.71</ecNumber>
    </recommendedName>
</protein>
<evidence type="ECO:0000256" key="4">
    <source>
        <dbReference type="ARBA" id="ARBA00022801"/>
    </source>
</evidence>
<proteinExistence type="inferred from homology"/>
<accession>K1SZT8</accession>
<evidence type="ECO:0000256" key="1">
    <source>
        <dbReference type="ARBA" id="ARBA00001946"/>
    </source>
</evidence>
<dbReference type="InterPro" id="IPR005238">
    <property type="entry name" value="ComB-like"/>
</dbReference>
<gene>
    <name evidence="7" type="ORF">OBE_07652</name>
</gene>
<dbReference type="PANTHER" id="PTHR37311">
    <property type="entry name" value="2-PHOSPHOSULFOLACTATE PHOSPHATASE-RELATED"/>
    <property type="match status" value="1"/>
</dbReference>
<comment type="catalytic activity">
    <reaction evidence="6">
        <text>(2R)-O-phospho-3-sulfolactate + H2O = (2R)-3-sulfolactate + phosphate</text>
        <dbReference type="Rhea" id="RHEA:23416"/>
        <dbReference type="ChEBI" id="CHEBI:15377"/>
        <dbReference type="ChEBI" id="CHEBI:15597"/>
        <dbReference type="ChEBI" id="CHEBI:43474"/>
        <dbReference type="ChEBI" id="CHEBI:58738"/>
        <dbReference type="EC" id="3.1.3.71"/>
    </reaction>
</comment>
<comment type="cofactor">
    <cofactor evidence="1">
        <name>Mg(2+)</name>
        <dbReference type="ChEBI" id="CHEBI:18420"/>
    </cofactor>
</comment>
<dbReference type="GO" id="GO:0050545">
    <property type="term" value="F:sulfopyruvate decarboxylase activity"/>
    <property type="evidence" value="ECO:0007669"/>
    <property type="project" value="TreeGrafter"/>
</dbReference>
<dbReference type="SUPFAM" id="SSF142823">
    <property type="entry name" value="ComB-like"/>
    <property type="match status" value="1"/>
</dbReference>
<dbReference type="PANTHER" id="PTHR37311:SF1">
    <property type="entry name" value="2-PHOSPHOSULFOLACTATE PHOSPHATASE-RELATED"/>
    <property type="match status" value="1"/>
</dbReference>
<dbReference type="EMBL" id="AJWZ01005260">
    <property type="protein sequence ID" value="EKC63073.1"/>
    <property type="molecule type" value="Genomic_DNA"/>
</dbReference>
<evidence type="ECO:0000313" key="7">
    <source>
        <dbReference type="EMBL" id="EKC63073.1"/>
    </source>
</evidence>
<keyword evidence="5" id="KW-0460">Magnesium</keyword>
<name>K1SZT8_9ZZZZ</name>
<dbReference type="GO" id="GO:0000287">
    <property type="term" value="F:magnesium ion binding"/>
    <property type="evidence" value="ECO:0007669"/>
    <property type="project" value="InterPro"/>
</dbReference>
<evidence type="ECO:0000256" key="3">
    <source>
        <dbReference type="ARBA" id="ARBA00012953"/>
    </source>
</evidence>
<organism evidence="7">
    <name type="scientific">human gut metagenome</name>
    <dbReference type="NCBI Taxonomy" id="408170"/>
    <lineage>
        <taxon>unclassified sequences</taxon>
        <taxon>metagenomes</taxon>
        <taxon>organismal metagenomes</taxon>
    </lineage>
</organism>
<evidence type="ECO:0000256" key="5">
    <source>
        <dbReference type="ARBA" id="ARBA00022842"/>
    </source>
</evidence>
<reference evidence="7" key="1">
    <citation type="journal article" date="2013" name="Environ. Microbiol.">
        <title>Microbiota from the distal guts of lean and obese adolescents exhibit partial functional redundancy besides clear differences in community structure.</title>
        <authorList>
            <person name="Ferrer M."/>
            <person name="Ruiz A."/>
            <person name="Lanza F."/>
            <person name="Haange S.B."/>
            <person name="Oberbach A."/>
            <person name="Till H."/>
            <person name="Bargiela R."/>
            <person name="Campoy C."/>
            <person name="Segura M.T."/>
            <person name="Richter M."/>
            <person name="von Bergen M."/>
            <person name="Seifert J."/>
            <person name="Suarez A."/>
        </authorList>
    </citation>
    <scope>NUCLEOTIDE SEQUENCE</scope>
</reference>
<comment type="caution">
    <text evidence="7">The sequence shown here is derived from an EMBL/GenBank/DDBJ whole genome shotgun (WGS) entry which is preliminary data.</text>
</comment>
<comment type="similarity">
    <text evidence="2">Belongs to the ComB family.</text>
</comment>
<evidence type="ECO:0000256" key="6">
    <source>
        <dbReference type="ARBA" id="ARBA00033711"/>
    </source>
</evidence>
<dbReference type="GO" id="GO:0050532">
    <property type="term" value="F:2-phosphosulfolactate phosphatase activity"/>
    <property type="evidence" value="ECO:0007669"/>
    <property type="project" value="UniProtKB-EC"/>
</dbReference>
<evidence type="ECO:0000256" key="2">
    <source>
        <dbReference type="ARBA" id="ARBA00009997"/>
    </source>
</evidence>
<dbReference type="AlphaFoldDB" id="K1SZT8"/>
<dbReference type="InterPro" id="IPR036702">
    <property type="entry name" value="ComB-like_sf"/>
</dbReference>
<sequence>MLEGFDYGNSPTQIEKIDFSGKTVVHTTSSGTQGIANTQNAKEILTGSLVNAKSYS</sequence>